<evidence type="ECO:0000259" key="1">
    <source>
        <dbReference type="Pfam" id="PF01443"/>
    </source>
</evidence>
<sequence>MSSLWSKDNPNDIFSKCEEVCRSAGFNWIGCKPRKISWSDLVNSKMIEDYKNHLQDVIAESGCDTTITINGHILSNLLNLEKDDSFKENWHARVGLISGCAGSGKSTIIRRLCEDRFVELIVPNCNIRDNFMDCCLAKTPVESHLITTRMDDSKVIIVDEFTLFHTCEIMLVAMIRNVRNIICFGDFGQNLQIRNGSMGFSGIPVLGDSRQSHRVPKHSQWLVDKLNLNFTCVGKGLGTTEILDTDEMVPAGYKVLCLSNTTLEWVMNSGIEASLVSDNQGLQFEDVCVIINDDDVEHVSDLGMMTVCVSRHMRNLRILAEFNALSVINNGGVDKINAKYSKDVDSTRPFFE</sequence>
<dbReference type="SUPFAM" id="SSF52540">
    <property type="entry name" value="P-loop containing nucleoside triphosphate hydrolases"/>
    <property type="match status" value="1"/>
</dbReference>
<name>A0A142D7P8_9VIRU</name>
<dbReference type="InterPro" id="IPR027351">
    <property type="entry name" value="(+)RNA_virus_helicase_core_dom"/>
</dbReference>
<dbReference type="GO" id="GO:0005524">
    <property type="term" value="F:ATP binding"/>
    <property type="evidence" value="ECO:0007669"/>
    <property type="project" value="InterPro"/>
</dbReference>
<protein>
    <recommendedName>
        <fullName evidence="1">(+)RNA virus helicase C-terminal domain-containing protein</fullName>
    </recommendedName>
</protein>
<accession>A0A142D7P8</accession>
<reference evidence="2" key="1">
    <citation type="journal article" date="2016" name="Virus Genes">
        <title>Identification of a novel potential benyvirus in mango.</title>
        <authorList>
            <person name="Sela N."/>
            <person name="Luria N."/>
            <person name="Yaari M."/>
            <person name="Prusky D."/>
            <person name="Dombrovsky A."/>
        </authorList>
    </citation>
    <scope>NUCLEOTIDE SEQUENCE</scope>
</reference>
<dbReference type="InterPro" id="IPR027417">
    <property type="entry name" value="P-loop_NTPase"/>
</dbReference>
<evidence type="ECO:0000313" key="2">
    <source>
        <dbReference type="EMBL" id="AMQ23298.1"/>
    </source>
</evidence>
<dbReference type="EMBL" id="KU140663">
    <property type="protein sequence ID" value="AMQ23298.1"/>
    <property type="molecule type" value="Genomic_RNA"/>
</dbReference>
<dbReference type="Pfam" id="PF01443">
    <property type="entry name" value="Viral_helicase1"/>
    <property type="match status" value="1"/>
</dbReference>
<feature type="domain" description="(+)RNA virus helicase C-terminal" evidence="1">
    <location>
        <begin position="96"/>
        <end position="319"/>
    </location>
</feature>
<dbReference type="Gene3D" id="3.40.50.300">
    <property type="entry name" value="P-loop containing nucleotide triphosphate hydrolases"/>
    <property type="match status" value="1"/>
</dbReference>
<organism evidence="2">
    <name type="scientific">Mangifera indica latent virus</name>
    <dbReference type="NCBI Taxonomy" id="1814004"/>
    <lineage>
        <taxon>Viruses</taxon>
        <taxon>Riboviria</taxon>
        <taxon>Orthornavirae</taxon>
        <taxon>Kitrinoviricota</taxon>
        <taxon>Alsuviricetes</taxon>
        <taxon>Hepelivirales</taxon>
        <taxon>Benyviridae</taxon>
        <taxon>Benyvirus</taxon>
    </lineage>
</organism>
<proteinExistence type="predicted"/>